<dbReference type="EC" id="2.7.1.31" evidence="3"/>
<proteinExistence type="inferred from homology"/>
<dbReference type="FunFam" id="3.40.50.10180:FF:000001">
    <property type="entry name" value="Glycerate kinase"/>
    <property type="match status" value="1"/>
</dbReference>
<dbReference type="InterPro" id="IPR025286">
    <property type="entry name" value="MOFRL_assoc_dom"/>
</dbReference>
<keyword evidence="8" id="KW-0067">ATP-binding</keyword>
<evidence type="ECO:0000256" key="4">
    <source>
        <dbReference type="ARBA" id="ARBA00020720"/>
    </source>
</evidence>
<dbReference type="PANTHER" id="PTHR12227:SF0">
    <property type="entry name" value="GLYCERATE KINASE"/>
    <property type="match status" value="1"/>
</dbReference>
<protein>
    <recommendedName>
        <fullName evidence="4">Glycerate kinase</fullName>
        <ecNumber evidence="3">2.7.1.31</ecNumber>
    </recommendedName>
</protein>
<reference evidence="10" key="2">
    <citation type="submission" date="2014-07" db="EMBL/GenBank/DDBJ databases">
        <authorList>
            <person name="Hull J."/>
        </authorList>
    </citation>
    <scope>NUCLEOTIDE SEQUENCE</scope>
</reference>
<dbReference type="PANTHER" id="PTHR12227">
    <property type="entry name" value="GLYCERATE KINASE"/>
    <property type="match status" value="1"/>
</dbReference>
<organism evidence="10">
    <name type="scientific">Lygus hesperus</name>
    <name type="common">Western plant bug</name>
    <dbReference type="NCBI Taxonomy" id="30085"/>
    <lineage>
        <taxon>Eukaryota</taxon>
        <taxon>Metazoa</taxon>
        <taxon>Ecdysozoa</taxon>
        <taxon>Arthropoda</taxon>
        <taxon>Hexapoda</taxon>
        <taxon>Insecta</taxon>
        <taxon>Pterygota</taxon>
        <taxon>Neoptera</taxon>
        <taxon>Paraneoptera</taxon>
        <taxon>Hemiptera</taxon>
        <taxon>Heteroptera</taxon>
        <taxon>Panheteroptera</taxon>
        <taxon>Cimicomorpha</taxon>
        <taxon>Miridae</taxon>
        <taxon>Mirini</taxon>
        <taxon>Lygus</taxon>
    </lineage>
</organism>
<dbReference type="Gene3D" id="3.40.50.10180">
    <property type="entry name" value="Glycerate kinase, MOFRL-like N-terminal domain"/>
    <property type="match status" value="1"/>
</dbReference>
<sequence length="258" mass="28313">MLSMEAVKVMTQLKELKAFSRTVFKQCVAQVSPRNLIERELKVKDGKLQIRGESIPLQNNFYLVGFGKAVLEMARATEAVIGDHLRTGLLSIPEGTQETNTPQHSRLVVFQGATDNLPDSKAEMTAKRIAELIAPLSASDVLIVLISGGGSALLPYPIPPVTLEEKRSLTERLAKKGANIVELNSVRKQLSLLKGGKLARLAYPSRVVSLIISDVLNDNLDFIACGPTVPNNLPPRVALDILKKYDLYDKAPELFLKF</sequence>
<dbReference type="GO" id="GO:0005737">
    <property type="term" value="C:cytoplasm"/>
    <property type="evidence" value="ECO:0007669"/>
    <property type="project" value="TreeGrafter"/>
</dbReference>
<name>A0A0A9XZK4_LYGHE</name>
<dbReference type="GO" id="GO:0008887">
    <property type="term" value="F:glycerate kinase activity"/>
    <property type="evidence" value="ECO:0007669"/>
    <property type="project" value="UniProtKB-EC"/>
</dbReference>
<evidence type="ECO:0000259" key="9">
    <source>
        <dbReference type="Pfam" id="PF13660"/>
    </source>
</evidence>
<feature type="domain" description="MOFRL-associated" evidence="9">
    <location>
        <begin position="21"/>
        <end position="253"/>
    </location>
</feature>
<evidence type="ECO:0000256" key="1">
    <source>
        <dbReference type="ARBA" id="ARBA00000694"/>
    </source>
</evidence>
<gene>
    <name evidence="10" type="primary">glyctk</name>
    <name evidence="10" type="ORF">CM83_44894</name>
</gene>
<comment type="similarity">
    <text evidence="2">Belongs to the glycerate kinase type-2 family.</text>
</comment>
<evidence type="ECO:0000256" key="3">
    <source>
        <dbReference type="ARBA" id="ARBA00012101"/>
    </source>
</evidence>
<evidence type="ECO:0000256" key="2">
    <source>
        <dbReference type="ARBA" id="ARBA00005393"/>
    </source>
</evidence>
<keyword evidence="5" id="KW-0808">Transferase</keyword>
<evidence type="ECO:0000256" key="7">
    <source>
        <dbReference type="ARBA" id="ARBA00022777"/>
    </source>
</evidence>
<dbReference type="Pfam" id="PF13660">
    <property type="entry name" value="DUF4147"/>
    <property type="match status" value="1"/>
</dbReference>
<evidence type="ECO:0000256" key="5">
    <source>
        <dbReference type="ARBA" id="ARBA00022679"/>
    </source>
</evidence>
<evidence type="ECO:0000256" key="6">
    <source>
        <dbReference type="ARBA" id="ARBA00022741"/>
    </source>
</evidence>
<dbReference type="SUPFAM" id="SSF82544">
    <property type="entry name" value="GckA/TtuD-like"/>
    <property type="match status" value="1"/>
</dbReference>
<dbReference type="InterPro" id="IPR038614">
    <property type="entry name" value="GK_N_sf"/>
</dbReference>
<dbReference type="EMBL" id="GBHO01017367">
    <property type="protein sequence ID" value="JAG26237.1"/>
    <property type="molecule type" value="Transcribed_RNA"/>
</dbReference>
<evidence type="ECO:0000313" key="10">
    <source>
        <dbReference type="EMBL" id="JAG26237.1"/>
    </source>
</evidence>
<dbReference type="GO" id="GO:0005524">
    <property type="term" value="F:ATP binding"/>
    <property type="evidence" value="ECO:0007669"/>
    <property type="project" value="UniProtKB-KW"/>
</dbReference>
<dbReference type="AlphaFoldDB" id="A0A0A9XZK4"/>
<reference evidence="10" key="1">
    <citation type="journal article" date="2014" name="PLoS ONE">
        <title>Transcriptome-Based Identification of ABC Transporters in the Western Tarnished Plant Bug Lygus hesperus.</title>
        <authorList>
            <person name="Hull J.J."/>
            <person name="Chaney K."/>
            <person name="Geib S.M."/>
            <person name="Fabrick J.A."/>
            <person name="Brent C.S."/>
            <person name="Walsh D."/>
            <person name="Lavine L.C."/>
        </authorList>
    </citation>
    <scope>NUCLEOTIDE SEQUENCE</scope>
</reference>
<keyword evidence="7 10" id="KW-0418">Kinase</keyword>
<keyword evidence="6" id="KW-0547">Nucleotide-binding</keyword>
<dbReference type="InterPro" id="IPR039760">
    <property type="entry name" value="MOFRL_protein"/>
</dbReference>
<comment type="catalytic activity">
    <reaction evidence="1">
        <text>(R)-glycerate + ATP = (2R)-3-phosphoglycerate + ADP + H(+)</text>
        <dbReference type="Rhea" id="RHEA:23516"/>
        <dbReference type="ChEBI" id="CHEBI:15378"/>
        <dbReference type="ChEBI" id="CHEBI:16659"/>
        <dbReference type="ChEBI" id="CHEBI:30616"/>
        <dbReference type="ChEBI" id="CHEBI:58272"/>
        <dbReference type="ChEBI" id="CHEBI:456216"/>
        <dbReference type="EC" id="2.7.1.31"/>
    </reaction>
</comment>
<accession>A0A0A9XZK4</accession>
<evidence type="ECO:0000256" key="8">
    <source>
        <dbReference type="ARBA" id="ARBA00022840"/>
    </source>
</evidence>